<reference evidence="1 2" key="1">
    <citation type="journal article" date="2014" name="Am. J. Bot.">
        <title>Genome assembly and annotation for red clover (Trifolium pratense; Fabaceae).</title>
        <authorList>
            <person name="Istvanek J."/>
            <person name="Jaros M."/>
            <person name="Krenek A."/>
            <person name="Repkova J."/>
        </authorList>
    </citation>
    <scope>NUCLEOTIDE SEQUENCE [LARGE SCALE GENOMIC DNA]</scope>
    <source>
        <strain evidence="2">cv. Tatra</strain>
        <tissue evidence="1">Young leaves</tissue>
    </source>
</reference>
<dbReference type="AlphaFoldDB" id="A0A2K3P8E8"/>
<sequence length="159" mass="17616">MRSFVVNEVIDLAKKTGKECLVLIVDFEKAYDSVDCGSAGCAFVSLQEICVMRKAVQEEMFVGFAIRQSGMVISHMQYANDALCIGEATVQNLWTIKAILRGFEMASGLKVNFWKSSLMGINVPEDFMVMASTFLNCKYLGLPVVASPRRISTWKPLLG</sequence>
<gene>
    <name evidence="1" type="ORF">L195_g008174</name>
</gene>
<dbReference type="PANTHER" id="PTHR33116">
    <property type="entry name" value="REVERSE TRANSCRIPTASE ZINC-BINDING DOMAIN-CONTAINING PROTEIN-RELATED-RELATED"/>
    <property type="match status" value="1"/>
</dbReference>
<protein>
    <submittedName>
        <fullName evidence="1">Ribonuclease H</fullName>
    </submittedName>
</protein>
<organism evidence="1 2">
    <name type="scientific">Trifolium pratense</name>
    <name type="common">Red clover</name>
    <dbReference type="NCBI Taxonomy" id="57577"/>
    <lineage>
        <taxon>Eukaryota</taxon>
        <taxon>Viridiplantae</taxon>
        <taxon>Streptophyta</taxon>
        <taxon>Embryophyta</taxon>
        <taxon>Tracheophyta</taxon>
        <taxon>Spermatophyta</taxon>
        <taxon>Magnoliopsida</taxon>
        <taxon>eudicotyledons</taxon>
        <taxon>Gunneridae</taxon>
        <taxon>Pentapetalae</taxon>
        <taxon>rosids</taxon>
        <taxon>fabids</taxon>
        <taxon>Fabales</taxon>
        <taxon>Fabaceae</taxon>
        <taxon>Papilionoideae</taxon>
        <taxon>50 kb inversion clade</taxon>
        <taxon>NPAAA clade</taxon>
        <taxon>Hologalegina</taxon>
        <taxon>IRL clade</taxon>
        <taxon>Trifolieae</taxon>
        <taxon>Trifolium</taxon>
    </lineage>
</organism>
<name>A0A2K3P8E8_TRIPR</name>
<dbReference type="PANTHER" id="PTHR33116:SF78">
    <property type="entry name" value="OS12G0587133 PROTEIN"/>
    <property type="match status" value="1"/>
</dbReference>
<proteinExistence type="predicted"/>
<evidence type="ECO:0000313" key="2">
    <source>
        <dbReference type="Proteomes" id="UP000236291"/>
    </source>
</evidence>
<evidence type="ECO:0000313" key="1">
    <source>
        <dbReference type="EMBL" id="PNY11565.1"/>
    </source>
</evidence>
<dbReference type="Proteomes" id="UP000236291">
    <property type="component" value="Unassembled WGS sequence"/>
</dbReference>
<reference evidence="1 2" key="2">
    <citation type="journal article" date="2017" name="Front. Plant Sci.">
        <title>Gene Classification and Mining of Molecular Markers Useful in Red Clover (Trifolium pratense) Breeding.</title>
        <authorList>
            <person name="Istvanek J."/>
            <person name="Dluhosova J."/>
            <person name="Dluhos P."/>
            <person name="Patkova L."/>
            <person name="Nedelnik J."/>
            <person name="Repkova J."/>
        </authorList>
    </citation>
    <scope>NUCLEOTIDE SEQUENCE [LARGE SCALE GENOMIC DNA]</scope>
    <source>
        <strain evidence="2">cv. Tatra</strain>
        <tissue evidence="1">Young leaves</tissue>
    </source>
</reference>
<accession>A0A2K3P8E8</accession>
<comment type="caution">
    <text evidence="1">The sequence shown here is derived from an EMBL/GenBank/DDBJ whole genome shotgun (WGS) entry which is preliminary data.</text>
</comment>
<dbReference type="EMBL" id="ASHM01004627">
    <property type="protein sequence ID" value="PNY11565.1"/>
    <property type="molecule type" value="Genomic_DNA"/>
</dbReference>
<dbReference type="STRING" id="57577.A0A2K3P8E8"/>